<dbReference type="EMBL" id="LAZR01028253">
    <property type="protein sequence ID" value="KKL63191.1"/>
    <property type="molecule type" value="Genomic_DNA"/>
</dbReference>
<proteinExistence type="predicted"/>
<protein>
    <submittedName>
        <fullName evidence="1">Uncharacterized protein</fullName>
    </submittedName>
</protein>
<evidence type="ECO:0000313" key="1">
    <source>
        <dbReference type="EMBL" id="KKL63191.1"/>
    </source>
</evidence>
<accession>A0A0F9EAG4</accession>
<organism evidence="1">
    <name type="scientific">marine sediment metagenome</name>
    <dbReference type="NCBI Taxonomy" id="412755"/>
    <lineage>
        <taxon>unclassified sequences</taxon>
        <taxon>metagenomes</taxon>
        <taxon>ecological metagenomes</taxon>
    </lineage>
</organism>
<sequence>MGWLSNWGHRKKITITGQSGAGSNYQIPFFIGQNSSTIGPHFD</sequence>
<dbReference type="AlphaFoldDB" id="A0A0F9EAG4"/>
<name>A0A0F9EAG4_9ZZZZ</name>
<gene>
    <name evidence="1" type="ORF">LCGC14_2177610</name>
</gene>
<reference evidence="1" key="1">
    <citation type="journal article" date="2015" name="Nature">
        <title>Complex archaea that bridge the gap between prokaryotes and eukaryotes.</title>
        <authorList>
            <person name="Spang A."/>
            <person name="Saw J.H."/>
            <person name="Jorgensen S.L."/>
            <person name="Zaremba-Niedzwiedzka K."/>
            <person name="Martijn J."/>
            <person name="Lind A.E."/>
            <person name="van Eijk R."/>
            <person name="Schleper C."/>
            <person name="Guy L."/>
            <person name="Ettema T.J."/>
        </authorList>
    </citation>
    <scope>NUCLEOTIDE SEQUENCE</scope>
</reference>
<comment type="caution">
    <text evidence="1">The sequence shown here is derived from an EMBL/GenBank/DDBJ whole genome shotgun (WGS) entry which is preliminary data.</text>
</comment>
<feature type="non-terminal residue" evidence="1">
    <location>
        <position position="43"/>
    </location>
</feature>